<dbReference type="Gene3D" id="3.30.1490.70">
    <property type="match status" value="1"/>
</dbReference>
<accession>A0A562R6H1</accession>
<sequence length="97" mass="11238">MQLYAFDILALGGEDLRQLPLEMRKTNLARLLRGRPDGMFIAPFESGAIGPDLFRAACDLRLEGIISKRRDRRYIAGRTREWLKIKNRTYPAMSREL</sequence>
<dbReference type="GO" id="GO:0006310">
    <property type="term" value="P:DNA recombination"/>
    <property type="evidence" value="ECO:0007669"/>
    <property type="project" value="InterPro"/>
</dbReference>
<dbReference type="Proteomes" id="UP000316291">
    <property type="component" value="Unassembled WGS sequence"/>
</dbReference>
<proteinExistence type="predicted"/>
<dbReference type="EMBL" id="VLLA01000018">
    <property type="protein sequence ID" value="TWI64164.1"/>
    <property type="molecule type" value="Genomic_DNA"/>
</dbReference>
<dbReference type="PROSITE" id="PS50160">
    <property type="entry name" value="DNA_LIGASE_A3"/>
    <property type="match status" value="1"/>
</dbReference>
<dbReference type="GO" id="GO:0005524">
    <property type="term" value="F:ATP binding"/>
    <property type="evidence" value="ECO:0007669"/>
    <property type="project" value="InterPro"/>
</dbReference>
<protein>
    <submittedName>
        <fullName evidence="2">Bifunctional non-homologous end joining protein LigD</fullName>
    </submittedName>
</protein>
<name>A0A562R6H1_9BRAD</name>
<dbReference type="Pfam" id="PF01068">
    <property type="entry name" value="DNA_ligase_A_M"/>
    <property type="match status" value="1"/>
</dbReference>
<feature type="domain" description="ATP-dependent DNA ligase family profile" evidence="1">
    <location>
        <begin position="1"/>
        <end position="97"/>
    </location>
</feature>
<comment type="caution">
    <text evidence="2">The sequence shown here is derived from an EMBL/GenBank/DDBJ whole genome shotgun (WGS) entry which is preliminary data.</text>
</comment>
<dbReference type="GO" id="GO:0006281">
    <property type="term" value="P:DNA repair"/>
    <property type="evidence" value="ECO:0007669"/>
    <property type="project" value="InterPro"/>
</dbReference>
<dbReference type="GO" id="GO:0003910">
    <property type="term" value="F:DNA ligase (ATP) activity"/>
    <property type="evidence" value="ECO:0007669"/>
    <property type="project" value="InterPro"/>
</dbReference>
<dbReference type="Gene3D" id="3.30.470.30">
    <property type="entry name" value="DNA ligase/mRNA capping enzyme"/>
    <property type="match status" value="1"/>
</dbReference>
<reference evidence="2 3" key="1">
    <citation type="journal article" date="2015" name="Stand. Genomic Sci.">
        <title>Genomic Encyclopedia of Bacterial and Archaeal Type Strains, Phase III: the genomes of soil and plant-associated and newly described type strains.</title>
        <authorList>
            <person name="Whitman W.B."/>
            <person name="Woyke T."/>
            <person name="Klenk H.P."/>
            <person name="Zhou Y."/>
            <person name="Lilburn T.G."/>
            <person name="Beck B.J."/>
            <person name="De Vos P."/>
            <person name="Vandamme P."/>
            <person name="Eisen J.A."/>
            <person name="Garrity G."/>
            <person name="Hugenholtz P."/>
            <person name="Kyrpides N.C."/>
        </authorList>
    </citation>
    <scope>NUCLEOTIDE SEQUENCE [LARGE SCALE GENOMIC DNA]</scope>
    <source>
        <strain evidence="2 3">CGMCC 1.10948</strain>
    </source>
</reference>
<dbReference type="SUPFAM" id="SSF56091">
    <property type="entry name" value="DNA ligase/mRNA capping enzyme, catalytic domain"/>
    <property type="match status" value="1"/>
</dbReference>
<evidence type="ECO:0000259" key="1">
    <source>
        <dbReference type="PROSITE" id="PS50160"/>
    </source>
</evidence>
<organism evidence="2 3">
    <name type="scientific">Bradyrhizobium huanghuaihaiense</name>
    <dbReference type="NCBI Taxonomy" id="990078"/>
    <lineage>
        <taxon>Bacteria</taxon>
        <taxon>Pseudomonadati</taxon>
        <taxon>Pseudomonadota</taxon>
        <taxon>Alphaproteobacteria</taxon>
        <taxon>Hyphomicrobiales</taxon>
        <taxon>Nitrobacteraceae</taxon>
        <taxon>Bradyrhizobium</taxon>
    </lineage>
</organism>
<gene>
    <name evidence="2" type="ORF">IQ16_06039</name>
</gene>
<dbReference type="InterPro" id="IPR012310">
    <property type="entry name" value="DNA_ligase_ATP-dep_cent"/>
</dbReference>
<keyword evidence="3" id="KW-1185">Reference proteome</keyword>
<evidence type="ECO:0000313" key="3">
    <source>
        <dbReference type="Proteomes" id="UP000316291"/>
    </source>
</evidence>
<dbReference type="AlphaFoldDB" id="A0A562R6H1"/>
<evidence type="ECO:0000313" key="2">
    <source>
        <dbReference type="EMBL" id="TWI64164.1"/>
    </source>
</evidence>